<keyword evidence="6 10" id="KW-0418">Kinase</keyword>
<dbReference type="PROSITE" id="PS00445">
    <property type="entry name" value="FGGY_KINASES_2"/>
    <property type="match status" value="1"/>
</dbReference>
<dbReference type="InterPro" id="IPR000577">
    <property type="entry name" value="Carb_kinase_FGGY"/>
</dbReference>
<sequence>MSYVGAIDQGTSSSRFLVFSAETGDLIASHQVETHSVYQQEGWCQQDPKEILDSVLLCIESVVYNMKQKGLDILQIKAIGITNQRETTIVWDSKTGEPLYPAIIWLDARTKETVEKLIEKTADKSMNSFQKVCGLPFSTYFSGVKLRWLLDNCEDVCFAVKERRCLFGTVDSWLLWNLSGGVDGGVHATDVTNASRTMLMNINTCKWDDDLCSFFQIPKEILPLIRSSSEIFGYMKRGSLKGVVISGILGDQQAALVGQKCFSGGEAKNTYGTGNFLLYNTSKVPVFSEHGLLSTVAYQFGPDEPPTFALEGSIAITGAAITWLRDQLGIIKSASETEALASSVKDNGNVYFVPAFSGLFAPYWDMSARGAIIGITQFTTKGHIVRAALEAVCYQTKEILEAMNKDSGIQLKQLIVDGGMTANNFLMQMQADILGIEVARAIMPETTALGAAIAAGKAKGVDCWKASLTKNNFSLFKPKLDEEARKNLYAKWKDAVKRTFSWEV</sequence>
<evidence type="ECO:0000256" key="6">
    <source>
        <dbReference type="ARBA" id="ARBA00022777"/>
    </source>
</evidence>
<name>A0ABM4D9U3_HYDVU</name>
<dbReference type="InterPro" id="IPR042018">
    <property type="entry name" value="GK1-3_metazoan-type"/>
</dbReference>
<dbReference type="Gene3D" id="3.30.420.40">
    <property type="match status" value="2"/>
</dbReference>
<dbReference type="InterPro" id="IPR043129">
    <property type="entry name" value="ATPase_NBD"/>
</dbReference>
<evidence type="ECO:0000256" key="10">
    <source>
        <dbReference type="RuleBase" id="RU003733"/>
    </source>
</evidence>
<reference evidence="14" key="1">
    <citation type="submission" date="2025-08" db="UniProtKB">
        <authorList>
            <consortium name="RefSeq"/>
        </authorList>
    </citation>
    <scope>IDENTIFICATION</scope>
</reference>
<evidence type="ECO:0000259" key="11">
    <source>
        <dbReference type="Pfam" id="PF00370"/>
    </source>
</evidence>
<dbReference type="NCBIfam" id="NF000756">
    <property type="entry name" value="PRK00047.1"/>
    <property type="match status" value="1"/>
</dbReference>
<evidence type="ECO:0000256" key="2">
    <source>
        <dbReference type="ARBA" id="ARBA00009156"/>
    </source>
</evidence>
<evidence type="ECO:0000256" key="4">
    <source>
        <dbReference type="ARBA" id="ARBA00022679"/>
    </source>
</evidence>
<evidence type="ECO:0000256" key="1">
    <source>
        <dbReference type="ARBA" id="ARBA00005190"/>
    </source>
</evidence>
<dbReference type="Pfam" id="PF00370">
    <property type="entry name" value="FGGY_N"/>
    <property type="match status" value="1"/>
</dbReference>
<evidence type="ECO:0000256" key="3">
    <source>
        <dbReference type="ARBA" id="ARBA00012099"/>
    </source>
</evidence>
<dbReference type="PIRSF" id="PIRSF000538">
    <property type="entry name" value="GlpK"/>
    <property type="match status" value="1"/>
</dbReference>
<keyword evidence="8" id="KW-0067">ATP-binding</keyword>
<gene>
    <name evidence="14" type="primary">LOC100210850</name>
</gene>
<dbReference type="Pfam" id="PF02782">
    <property type="entry name" value="FGGY_C"/>
    <property type="match status" value="1"/>
</dbReference>
<evidence type="ECO:0000256" key="5">
    <source>
        <dbReference type="ARBA" id="ARBA00022741"/>
    </source>
</evidence>
<dbReference type="NCBIfam" id="TIGR01311">
    <property type="entry name" value="glycerol_kin"/>
    <property type="match status" value="1"/>
</dbReference>
<dbReference type="PANTHER" id="PTHR10196:SF69">
    <property type="entry name" value="GLYCEROL KINASE"/>
    <property type="match status" value="1"/>
</dbReference>
<feature type="domain" description="Carbohydrate kinase FGGY N-terminal" evidence="11">
    <location>
        <begin position="3"/>
        <end position="258"/>
    </location>
</feature>
<dbReference type="CDD" id="cd07792">
    <property type="entry name" value="ASKHA_NBD_FGGY_GK1-3-like"/>
    <property type="match status" value="1"/>
</dbReference>
<proteinExistence type="inferred from homology"/>
<dbReference type="InterPro" id="IPR018484">
    <property type="entry name" value="FGGY_N"/>
</dbReference>
<comment type="similarity">
    <text evidence="2 10">Belongs to the FGGY kinase family.</text>
</comment>
<dbReference type="PANTHER" id="PTHR10196">
    <property type="entry name" value="SUGAR KINASE"/>
    <property type="match status" value="1"/>
</dbReference>
<dbReference type="SUPFAM" id="SSF53067">
    <property type="entry name" value="Actin-like ATPase domain"/>
    <property type="match status" value="2"/>
</dbReference>
<keyword evidence="7" id="KW-0319">Glycerol metabolism</keyword>
<keyword evidence="13" id="KW-1185">Reference proteome</keyword>
<dbReference type="PROSITE" id="PS00933">
    <property type="entry name" value="FGGY_KINASES_1"/>
    <property type="match status" value="1"/>
</dbReference>
<dbReference type="EC" id="2.7.1.30" evidence="3"/>
<keyword evidence="4 10" id="KW-0808">Transferase</keyword>
<evidence type="ECO:0000313" key="14">
    <source>
        <dbReference type="RefSeq" id="XP_065671100.1"/>
    </source>
</evidence>
<feature type="domain" description="Carbohydrate kinase FGGY C-terminal" evidence="12">
    <location>
        <begin position="268"/>
        <end position="458"/>
    </location>
</feature>
<dbReference type="Proteomes" id="UP001652625">
    <property type="component" value="Chromosome 13"/>
</dbReference>
<dbReference type="GeneID" id="100210850"/>
<protein>
    <recommendedName>
        <fullName evidence="3">glycerol kinase</fullName>
        <ecNumber evidence="3">2.7.1.30</ecNumber>
    </recommendedName>
    <alternativeName>
        <fullName evidence="9">ATP:glycerol 3-phosphotransferase</fullName>
    </alternativeName>
</protein>
<accession>A0ABM4D9U3</accession>
<dbReference type="InterPro" id="IPR018485">
    <property type="entry name" value="FGGY_C"/>
</dbReference>
<dbReference type="RefSeq" id="XP_065671100.1">
    <property type="nucleotide sequence ID" value="XM_065815028.1"/>
</dbReference>
<evidence type="ECO:0000259" key="12">
    <source>
        <dbReference type="Pfam" id="PF02782"/>
    </source>
</evidence>
<evidence type="ECO:0000313" key="13">
    <source>
        <dbReference type="Proteomes" id="UP001652625"/>
    </source>
</evidence>
<comment type="pathway">
    <text evidence="1">Polyol metabolism; glycerol degradation via glycerol kinase pathway; sn-glycerol 3-phosphate from glycerol: step 1/1.</text>
</comment>
<keyword evidence="5" id="KW-0547">Nucleotide-binding</keyword>
<organism evidence="13 14">
    <name type="scientific">Hydra vulgaris</name>
    <name type="common">Hydra</name>
    <name type="synonym">Hydra attenuata</name>
    <dbReference type="NCBI Taxonomy" id="6087"/>
    <lineage>
        <taxon>Eukaryota</taxon>
        <taxon>Metazoa</taxon>
        <taxon>Cnidaria</taxon>
        <taxon>Hydrozoa</taxon>
        <taxon>Hydroidolina</taxon>
        <taxon>Anthoathecata</taxon>
        <taxon>Aplanulata</taxon>
        <taxon>Hydridae</taxon>
        <taxon>Hydra</taxon>
    </lineage>
</organism>
<evidence type="ECO:0000256" key="9">
    <source>
        <dbReference type="ARBA" id="ARBA00043149"/>
    </source>
</evidence>
<evidence type="ECO:0000256" key="8">
    <source>
        <dbReference type="ARBA" id="ARBA00022840"/>
    </source>
</evidence>
<evidence type="ECO:0000256" key="7">
    <source>
        <dbReference type="ARBA" id="ARBA00022798"/>
    </source>
</evidence>
<dbReference type="InterPro" id="IPR018483">
    <property type="entry name" value="Carb_kinase_FGGY_CS"/>
</dbReference>
<dbReference type="InterPro" id="IPR005999">
    <property type="entry name" value="Glycerol_kin"/>
</dbReference>
<dbReference type="GO" id="GO:0016301">
    <property type="term" value="F:kinase activity"/>
    <property type="evidence" value="ECO:0007669"/>
    <property type="project" value="UniProtKB-KW"/>
</dbReference>